<name>A0A7R9TPD2_MICPS</name>
<dbReference type="AlphaFoldDB" id="A0A7R9TPD2"/>
<reference evidence="1" key="1">
    <citation type="submission" date="2021-01" db="EMBL/GenBank/DDBJ databases">
        <authorList>
            <person name="Corre E."/>
            <person name="Pelletier E."/>
            <person name="Niang G."/>
            <person name="Scheremetjew M."/>
            <person name="Finn R."/>
            <person name="Kale V."/>
            <person name="Holt S."/>
            <person name="Cochrane G."/>
            <person name="Meng A."/>
            <person name="Brown T."/>
            <person name="Cohen L."/>
        </authorList>
    </citation>
    <scope>NUCLEOTIDE SEQUENCE</scope>
    <source>
        <strain evidence="1">RCC1614</strain>
    </source>
</reference>
<gene>
    <name evidence="1" type="ORF">MPUS1402_LOCUS7798</name>
</gene>
<organism evidence="1">
    <name type="scientific">Micromonas pusilla</name>
    <name type="common">Picoplanktonic green alga</name>
    <name type="synonym">Chromulina pusilla</name>
    <dbReference type="NCBI Taxonomy" id="38833"/>
    <lineage>
        <taxon>Eukaryota</taxon>
        <taxon>Viridiplantae</taxon>
        <taxon>Chlorophyta</taxon>
        <taxon>Mamiellophyceae</taxon>
        <taxon>Mamiellales</taxon>
        <taxon>Mamiellaceae</taxon>
        <taxon>Micromonas</taxon>
    </lineage>
</organism>
<sequence length="103" mass="11719">MNSEFGTLIPSKVKPGFRCAVRQDPVFLASNIVKGPGSKSCVSEKNFGLNCLTVKRKIHFKKTNFKVFCMCIFCNDLGVTDAYREWNCYGSLFCCIKFFYAIF</sequence>
<accession>A0A7R9TPD2</accession>
<dbReference type="EMBL" id="HBDY01010383">
    <property type="protein sequence ID" value="CAD8241543.1"/>
    <property type="molecule type" value="Transcribed_RNA"/>
</dbReference>
<evidence type="ECO:0000313" key="1">
    <source>
        <dbReference type="EMBL" id="CAD8241543.1"/>
    </source>
</evidence>
<protein>
    <submittedName>
        <fullName evidence="1">Uncharacterized protein</fullName>
    </submittedName>
</protein>
<proteinExistence type="predicted"/>